<reference evidence="7 8" key="1">
    <citation type="submission" date="2021-03" db="EMBL/GenBank/DDBJ databases">
        <title>Sequencing the genomes of 1000 actinobacteria strains.</title>
        <authorList>
            <person name="Klenk H.-P."/>
        </authorList>
    </citation>
    <scope>NUCLEOTIDE SEQUENCE [LARGE SCALE GENOMIC DNA]</scope>
    <source>
        <strain evidence="7 8">DSM 24221</strain>
    </source>
</reference>
<dbReference type="RefSeq" id="WP_241244944.1">
    <property type="nucleotide sequence ID" value="NZ_CP049253.1"/>
</dbReference>
<dbReference type="SUPFAM" id="SSF53850">
    <property type="entry name" value="Periplasmic binding protein-like II"/>
    <property type="match status" value="1"/>
</dbReference>
<organism evidence="7 8">
    <name type="scientific">Microbacterium amylolyticum</name>
    <dbReference type="NCBI Taxonomy" id="936337"/>
    <lineage>
        <taxon>Bacteria</taxon>
        <taxon>Bacillati</taxon>
        <taxon>Actinomycetota</taxon>
        <taxon>Actinomycetes</taxon>
        <taxon>Micrococcales</taxon>
        <taxon>Microbacteriaceae</taxon>
        <taxon>Microbacterium</taxon>
    </lineage>
</organism>
<proteinExistence type="inferred from homology"/>
<dbReference type="PANTHER" id="PTHR30346">
    <property type="entry name" value="TRANSCRIPTIONAL DUAL REGULATOR HCAR-RELATED"/>
    <property type="match status" value="1"/>
</dbReference>
<dbReference type="CDD" id="cd08414">
    <property type="entry name" value="PBP2_LTTR_aromatics_like"/>
    <property type="match status" value="1"/>
</dbReference>
<evidence type="ECO:0000259" key="6">
    <source>
        <dbReference type="Pfam" id="PF03466"/>
    </source>
</evidence>
<dbReference type="GO" id="GO:0003677">
    <property type="term" value="F:DNA binding"/>
    <property type="evidence" value="ECO:0007669"/>
    <property type="project" value="UniProtKB-KW"/>
</dbReference>
<keyword evidence="8" id="KW-1185">Reference proteome</keyword>
<dbReference type="InterPro" id="IPR005119">
    <property type="entry name" value="LysR_subst-bd"/>
</dbReference>
<comment type="similarity">
    <text evidence="1">Belongs to the LysR transcriptional regulatory family.</text>
</comment>
<keyword evidence="4" id="KW-0804">Transcription</keyword>
<evidence type="ECO:0000256" key="5">
    <source>
        <dbReference type="SAM" id="MobiDB-lite"/>
    </source>
</evidence>
<evidence type="ECO:0000256" key="3">
    <source>
        <dbReference type="ARBA" id="ARBA00023125"/>
    </source>
</evidence>
<feature type="compositionally biased region" description="Low complexity" evidence="5">
    <location>
        <begin position="1"/>
        <end position="21"/>
    </location>
</feature>
<sequence>MTKPATKAKAPQKAQQKAPRPARLEPFRLGTIPGAMPGKWVSRWKQQRPQQRIELIPLDVPEQERALRDGTVDAAICRMPLGGDDLHVIDLYEEIPVVVMSADSHLCAAETLTADDLSGEVLIVPRDDVLGPLGLSTIEPSFAPLDTTADAIATVATGVGIAVVPQSLARLHRRKDVEQRPLAGGPELPVVLAWLRDRDAEDTQVFVGITRGRTSRSSR</sequence>
<dbReference type="EMBL" id="JAGIOL010000001">
    <property type="protein sequence ID" value="MBP2436563.1"/>
    <property type="molecule type" value="Genomic_DNA"/>
</dbReference>
<evidence type="ECO:0000256" key="1">
    <source>
        <dbReference type="ARBA" id="ARBA00009437"/>
    </source>
</evidence>
<dbReference type="Proteomes" id="UP001519362">
    <property type="component" value="Unassembled WGS sequence"/>
</dbReference>
<protein>
    <submittedName>
        <fullName evidence="7">DNA-binding transcriptional LysR family regulator</fullName>
    </submittedName>
</protein>
<dbReference type="Pfam" id="PF03466">
    <property type="entry name" value="LysR_substrate"/>
    <property type="match status" value="1"/>
</dbReference>
<feature type="region of interest" description="Disordered" evidence="5">
    <location>
        <begin position="1"/>
        <end position="26"/>
    </location>
</feature>
<comment type="caution">
    <text evidence="7">The sequence shown here is derived from an EMBL/GenBank/DDBJ whole genome shotgun (WGS) entry which is preliminary data.</text>
</comment>
<evidence type="ECO:0000313" key="8">
    <source>
        <dbReference type="Proteomes" id="UP001519362"/>
    </source>
</evidence>
<accession>A0ABS4ZHN1</accession>
<evidence type="ECO:0000256" key="4">
    <source>
        <dbReference type="ARBA" id="ARBA00023163"/>
    </source>
</evidence>
<gene>
    <name evidence="7" type="ORF">JOF34_001149</name>
</gene>
<keyword evidence="3 7" id="KW-0238">DNA-binding</keyword>
<evidence type="ECO:0000256" key="2">
    <source>
        <dbReference type="ARBA" id="ARBA00023015"/>
    </source>
</evidence>
<dbReference type="Gene3D" id="3.40.190.10">
    <property type="entry name" value="Periplasmic binding protein-like II"/>
    <property type="match status" value="2"/>
</dbReference>
<keyword evidence="2" id="KW-0805">Transcription regulation</keyword>
<dbReference type="PANTHER" id="PTHR30346:SF0">
    <property type="entry name" value="HCA OPERON TRANSCRIPTIONAL ACTIVATOR HCAR"/>
    <property type="match status" value="1"/>
</dbReference>
<feature type="domain" description="LysR substrate-binding" evidence="6">
    <location>
        <begin position="39"/>
        <end position="210"/>
    </location>
</feature>
<name>A0ABS4ZHN1_9MICO</name>
<evidence type="ECO:0000313" key="7">
    <source>
        <dbReference type="EMBL" id="MBP2436563.1"/>
    </source>
</evidence>